<evidence type="ECO:0000256" key="2">
    <source>
        <dbReference type="ARBA" id="ARBA00022898"/>
    </source>
</evidence>
<dbReference type="SUPFAM" id="SSF51419">
    <property type="entry name" value="PLP-binding barrel"/>
    <property type="match status" value="1"/>
</dbReference>
<comment type="cofactor">
    <cofactor evidence="1 3">
        <name>pyridoxal 5'-phosphate</name>
        <dbReference type="ChEBI" id="CHEBI:597326"/>
    </cofactor>
</comment>
<dbReference type="EMBL" id="FQXE01000001">
    <property type="protein sequence ID" value="SHG74225.1"/>
    <property type="molecule type" value="Genomic_DNA"/>
</dbReference>
<dbReference type="PANTHER" id="PTHR43727">
    <property type="entry name" value="DIAMINOPIMELATE DECARBOXYLASE"/>
    <property type="match status" value="1"/>
</dbReference>
<dbReference type="OrthoDB" id="9802147at2"/>
<dbReference type="Pfam" id="PF02784">
    <property type="entry name" value="Orn_Arg_deC_N"/>
    <property type="match status" value="1"/>
</dbReference>
<evidence type="ECO:0000256" key="3">
    <source>
        <dbReference type="PIRSR" id="PIRSR600183-50"/>
    </source>
</evidence>
<dbReference type="STRING" id="658167.SAMN04488135_101172"/>
<name>A0A1M5MAG0_9BURK</name>
<keyword evidence="2 3" id="KW-0663">Pyridoxal phosphate</keyword>
<proteinExistence type="predicted"/>
<evidence type="ECO:0000259" key="4">
    <source>
        <dbReference type="Pfam" id="PF02784"/>
    </source>
</evidence>
<evidence type="ECO:0000313" key="5">
    <source>
        <dbReference type="EMBL" id="SHG74225.1"/>
    </source>
</evidence>
<feature type="active site" description="Proton donor" evidence="3">
    <location>
        <position position="400"/>
    </location>
</feature>
<dbReference type="Proteomes" id="UP000184226">
    <property type="component" value="Unassembled WGS sequence"/>
</dbReference>
<dbReference type="PROSITE" id="PS00878">
    <property type="entry name" value="ODR_DC_2_1"/>
    <property type="match status" value="1"/>
</dbReference>
<dbReference type="InterPro" id="IPR022653">
    <property type="entry name" value="De-COase2_pyr-phos_BS"/>
</dbReference>
<dbReference type="SUPFAM" id="SSF50621">
    <property type="entry name" value="Alanine racemase C-terminal domain-like"/>
    <property type="match status" value="1"/>
</dbReference>
<dbReference type="PANTHER" id="PTHR43727:SF2">
    <property type="entry name" value="GROUP IV DECARBOXYLASE"/>
    <property type="match status" value="1"/>
</dbReference>
<accession>A0A1M5MAG0</accession>
<sequence>MDSNTHYSASLASVPAAVSFPLTAHLHQITARLLQAHSAILSELTDGLGSPLHFVLPQVFRQNVDQFREVFNQHDLDGAVLFAKKANKADCFARAAALMGIGADVASTGELAKALAAGIVGEAIGVSGPEKDDALLALSLQHRCLVAIDSLHELERMACLAHRIGSSGRILLRCRLASQANSRFGLNPAEREAAIGVCLSHSEAIRLQGFSFHLGGYSTEERAQAASQMIDHCLEARSRGLAHCRHVDLGGGLAVQYVDPACWKSFTDQDEPSHYHAGKRFGGFYPYGALRAGPQALGDILHELVDAKETLASKARRHGIGIIVEPGRALLDQAGFTVFRVQAVKDRHASDGYAIVTVQGSSLSLSEQWFNSEYLPDPVLLGTDPSPERPFLACIAGSTCLEGDLLTWRKLGFPRAIRAGDSLVYLNTAGYQMDSNESRFHEARLPLKVVLDLHDDDTRPRWRLDDI</sequence>
<dbReference type="GO" id="GO:0008836">
    <property type="term" value="F:diaminopimelate decarboxylase activity"/>
    <property type="evidence" value="ECO:0007669"/>
    <property type="project" value="TreeGrafter"/>
</dbReference>
<feature type="modified residue" description="N6-(pyridoxal phosphate)lysine" evidence="3">
    <location>
        <position position="85"/>
    </location>
</feature>
<dbReference type="AlphaFoldDB" id="A0A1M5MAG0"/>
<evidence type="ECO:0000256" key="1">
    <source>
        <dbReference type="ARBA" id="ARBA00001933"/>
    </source>
</evidence>
<dbReference type="InterPro" id="IPR029066">
    <property type="entry name" value="PLP-binding_barrel"/>
</dbReference>
<dbReference type="InterPro" id="IPR009006">
    <property type="entry name" value="Ala_racemase/Decarboxylase_C"/>
</dbReference>
<feature type="domain" description="Orn/DAP/Arg decarboxylase 2 N-terminal" evidence="4">
    <location>
        <begin position="64"/>
        <end position="330"/>
    </location>
</feature>
<dbReference type="Gene3D" id="2.40.37.10">
    <property type="entry name" value="Lyase, Ornithine Decarboxylase, Chain A, domain 1"/>
    <property type="match status" value="1"/>
</dbReference>
<keyword evidence="6" id="KW-1185">Reference proteome</keyword>
<gene>
    <name evidence="5" type="ORF">SAMN04488135_101172</name>
</gene>
<evidence type="ECO:0000313" key="6">
    <source>
        <dbReference type="Proteomes" id="UP000184226"/>
    </source>
</evidence>
<protein>
    <submittedName>
        <fullName evidence="5">Diaminopimelate decarboxylase</fullName>
    </submittedName>
</protein>
<dbReference type="InterPro" id="IPR000183">
    <property type="entry name" value="Orn/DAP/Arg_de-COase"/>
</dbReference>
<dbReference type="RefSeq" id="WP_084135613.1">
    <property type="nucleotide sequence ID" value="NZ_FQXE01000001.1"/>
</dbReference>
<dbReference type="GO" id="GO:0009089">
    <property type="term" value="P:lysine biosynthetic process via diaminopimelate"/>
    <property type="evidence" value="ECO:0007669"/>
    <property type="project" value="TreeGrafter"/>
</dbReference>
<dbReference type="InterPro" id="IPR022644">
    <property type="entry name" value="De-COase2_N"/>
</dbReference>
<reference evidence="5 6" key="1">
    <citation type="submission" date="2016-11" db="EMBL/GenBank/DDBJ databases">
        <authorList>
            <person name="Jaros S."/>
            <person name="Januszkiewicz K."/>
            <person name="Wedrychowicz H."/>
        </authorList>
    </citation>
    <scope>NUCLEOTIDE SEQUENCE [LARGE SCALE GENOMIC DNA]</scope>
    <source>
        <strain evidence="5 6">CGMCC 1.10190</strain>
    </source>
</reference>
<dbReference type="Gene3D" id="3.20.20.10">
    <property type="entry name" value="Alanine racemase"/>
    <property type="match status" value="1"/>
</dbReference>
<dbReference type="PRINTS" id="PR01179">
    <property type="entry name" value="ODADCRBXLASE"/>
</dbReference>
<organism evidence="5 6">
    <name type="scientific">Pollutimonas bauzanensis</name>
    <dbReference type="NCBI Taxonomy" id="658167"/>
    <lineage>
        <taxon>Bacteria</taxon>
        <taxon>Pseudomonadati</taxon>
        <taxon>Pseudomonadota</taxon>
        <taxon>Betaproteobacteria</taxon>
        <taxon>Burkholderiales</taxon>
        <taxon>Alcaligenaceae</taxon>
        <taxon>Pollutimonas</taxon>
    </lineage>
</organism>